<dbReference type="RefSeq" id="WP_189128836.1">
    <property type="nucleotide sequence ID" value="NZ_BMNH01000042.1"/>
</dbReference>
<comment type="similarity">
    <text evidence="1">Belongs to the UPF0312 family.</text>
</comment>
<evidence type="ECO:0000256" key="1">
    <source>
        <dbReference type="ARBA" id="ARBA00008812"/>
    </source>
</evidence>
<comment type="caution">
    <text evidence="3">The sequence shown here is derived from an EMBL/GenBank/DDBJ whole genome shotgun (WGS) entry which is preliminary data.</text>
</comment>
<evidence type="ECO:0000259" key="2">
    <source>
        <dbReference type="SMART" id="SM00867"/>
    </source>
</evidence>
<dbReference type="InterPro" id="IPR007372">
    <property type="entry name" value="Lipid/polyisoprenoid-bd_YceI"/>
</dbReference>
<dbReference type="Pfam" id="PF04264">
    <property type="entry name" value="YceI"/>
    <property type="match status" value="1"/>
</dbReference>
<dbReference type="SUPFAM" id="SSF101874">
    <property type="entry name" value="YceI-like"/>
    <property type="match status" value="1"/>
</dbReference>
<dbReference type="InterPro" id="IPR036761">
    <property type="entry name" value="TTHA0802/YceI-like_sf"/>
</dbReference>
<dbReference type="PANTHER" id="PTHR34406:SF1">
    <property type="entry name" value="PROTEIN YCEI"/>
    <property type="match status" value="1"/>
</dbReference>
<reference evidence="3" key="2">
    <citation type="submission" date="2020-09" db="EMBL/GenBank/DDBJ databases">
        <authorList>
            <person name="Sun Q."/>
            <person name="Zhou Y."/>
        </authorList>
    </citation>
    <scope>NUCLEOTIDE SEQUENCE</scope>
    <source>
        <strain evidence="3">CGMCC 4.7368</strain>
    </source>
</reference>
<evidence type="ECO:0000313" key="4">
    <source>
        <dbReference type="Proteomes" id="UP000646523"/>
    </source>
</evidence>
<evidence type="ECO:0000313" key="3">
    <source>
        <dbReference type="EMBL" id="GGO82356.1"/>
    </source>
</evidence>
<organism evidence="3 4">
    <name type="scientific">Nonomuraea cavernae</name>
    <dbReference type="NCBI Taxonomy" id="2045107"/>
    <lineage>
        <taxon>Bacteria</taxon>
        <taxon>Bacillati</taxon>
        <taxon>Actinomycetota</taxon>
        <taxon>Actinomycetes</taxon>
        <taxon>Streptosporangiales</taxon>
        <taxon>Streptosporangiaceae</taxon>
        <taxon>Nonomuraea</taxon>
    </lineage>
</organism>
<accession>A0A917ZFV9</accession>
<dbReference type="EMBL" id="BMNH01000042">
    <property type="protein sequence ID" value="GGO82356.1"/>
    <property type="molecule type" value="Genomic_DNA"/>
</dbReference>
<feature type="domain" description="Lipid/polyisoprenoid-binding YceI-like" evidence="2">
    <location>
        <begin position="5"/>
        <end position="179"/>
    </location>
</feature>
<proteinExistence type="inferred from homology"/>
<dbReference type="Gene3D" id="2.40.128.110">
    <property type="entry name" value="Lipid/polyisoprenoid-binding, YceI-like"/>
    <property type="match status" value="1"/>
</dbReference>
<name>A0A917ZFV9_9ACTN</name>
<reference evidence="3" key="1">
    <citation type="journal article" date="2014" name="Int. J. Syst. Evol. Microbiol.">
        <title>Complete genome sequence of Corynebacterium casei LMG S-19264T (=DSM 44701T), isolated from a smear-ripened cheese.</title>
        <authorList>
            <consortium name="US DOE Joint Genome Institute (JGI-PGF)"/>
            <person name="Walter F."/>
            <person name="Albersmeier A."/>
            <person name="Kalinowski J."/>
            <person name="Ruckert C."/>
        </authorList>
    </citation>
    <scope>NUCLEOTIDE SEQUENCE</scope>
    <source>
        <strain evidence="3">CGMCC 4.7368</strain>
    </source>
</reference>
<keyword evidence="4" id="KW-1185">Reference proteome</keyword>
<dbReference type="Proteomes" id="UP000646523">
    <property type="component" value="Unassembled WGS sequence"/>
</dbReference>
<sequence length="180" mass="18995">MDPGTYALGPDSGSLVVHTTRTGLGAKAGHDLTIEVTRWRGEAVVDPAGPAGSSVTLELDASSLEVREGTGGIKPLTDGDRREIQKITREKVLQTGRHPTITFRSTRISGDPESFQVEGDLTLAGVTRPVTVSGALAGDRVRGTATVTQSLWGIRPYSGLFGALKLSDDVEVRFDLGLTP</sequence>
<dbReference type="PANTHER" id="PTHR34406">
    <property type="entry name" value="PROTEIN YCEI"/>
    <property type="match status" value="1"/>
</dbReference>
<dbReference type="SMART" id="SM00867">
    <property type="entry name" value="YceI"/>
    <property type="match status" value="1"/>
</dbReference>
<protein>
    <submittedName>
        <fullName evidence="3">Polyisoprenoid-binding protein</fullName>
    </submittedName>
</protein>
<gene>
    <name evidence="3" type="ORF">GCM10012289_73400</name>
</gene>
<dbReference type="AlphaFoldDB" id="A0A917ZFV9"/>